<dbReference type="InterPro" id="IPR001915">
    <property type="entry name" value="Peptidase_M48"/>
</dbReference>
<evidence type="ECO:0000256" key="4">
    <source>
        <dbReference type="ARBA" id="ARBA00022801"/>
    </source>
</evidence>
<evidence type="ECO:0000256" key="3">
    <source>
        <dbReference type="ARBA" id="ARBA00022723"/>
    </source>
</evidence>
<name>A0AA86TCK5_9BACT</name>
<keyword evidence="6" id="KW-0482">Metalloprotease</keyword>
<keyword evidence="2" id="KW-0645">Protease</keyword>
<dbReference type="PANTHER" id="PTHR22726">
    <property type="entry name" value="METALLOENDOPEPTIDASE OMA1"/>
    <property type="match status" value="1"/>
</dbReference>
<organism evidence="8 9">
    <name type="scientific">Nitrospira tepida</name>
    <dbReference type="NCBI Taxonomy" id="2973512"/>
    <lineage>
        <taxon>Bacteria</taxon>
        <taxon>Pseudomonadati</taxon>
        <taxon>Nitrospirota</taxon>
        <taxon>Nitrospiria</taxon>
        <taxon>Nitrospirales</taxon>
        <taxon>Nitrospiraceae</taxon>
        <taxon>Nitrospira</taxon>
    </lineage>
</organism>
<dbReference type="EMBL" id="OX365700">
    <property type="protein sequence ID" value="CAI4032119.1"/>
    <property type="molecule type" value="Genomic_DNA"/>
</dbReference>
<keyword evidence="9" id="KW-1185">Reference proteome</keyword>
<dbReference type="GO" id="GO:0046872">
    <property type="term" value="F:metal ion binding"/>
    <property type="evidence" value="ECO:0007669"/>
    <property type="project" value="UniProtKB-KW"/>
</dbReference>
<protein>
    <submittedName>
        <fullName evidence="8">Peptidase_M48 domain-containing protein</fullName>
    </submittedName>
</protein>
<evidence type="ECO:0000256" key="6">
    <source>
        <dbReference type="ARBA" id="ARBA00023049"/>
    </source>
</evidence>
<accession>A0AA86TCK5</accession>
<proteinExistence type="predicted"/>
<evidence type="ECO:0000313" key="9">
    <source>
        <dbReference type="Proteomes" id="UP001179121"/>
    </source>
</evidence>
<gene>
    <name evidence="8" type="ORF">DNFV4_02544</name>
</gene>
<dbReference type="InterPro" id="IPR051156">
    <property type="entry name" value="Mito/Outer_Membr_Metalloprot"/>
</dbReference>
<dbReference type="GO" id="GO:0004222">
    <property type="term" value="F:metalloendopeptidase activity"/>
    <property type="evidence" value="ECO:0007669"/>
    <property type="project" value="InterPro"/>
</dbReference>
<reference evidence="8" key="1">
    <citation type="submission" date="2022-10" db="EMBL/GenBank/DDBJ databases">
        <authorList>
            <person name="Koch H."/>
        </authorList>
    </citation>
    <scope>NUCLEOTIDE SEQUENCE</scope>
    <source>
        <strain evidence="8">DNF</strain>
    </source>
</reference>
<evidence type="ECO:0000256" key="2">
    <source>
        <dbReference type="ARBA" id="ARBA00022670"/>
    </source>
</evidence>
<dbReference type="GO" id="GO:0016020">
    <property type="term" value="C:membrane"/>
    <property type="evidence" value="ECO:0007669"/>
    <property type="project" value="TreeGrafter"/>
</dbReference>
<dbReference type="KEGG" id="nti:DNFV4_02544"/>
<dbReference type="GO" id="GO:0051603">
    <property type="term" value="P:proteolysis involved in protein catabolic process"/>
    <property type="evidence" value="ECO:0007669"/>
    <property type="project" value="TreeGrafter"/>
</dbReference>
<dbReference type="PANTHER" id="PTHR22726:SF1">
    <property type="entry name" value="METALLOENDOPEPTIDASE OMA1, MITOCHONDRIAL"/>
    <property type="match status" value="1"/>
</dbReference>
<comment type="cofactor">
    <cofactor evidence="1">
        <name>Zn(2+)</name>
        <dbReference type="ChEBI" id="CHEBI:29105"/>
    </cofactor>
</comment>
<evidence type="ECO:0000256" key="5">
    <source>
        <dbReference type="ARBA" id="ARBA00022833"/>
    </source>
</evidence>
<feature type="domain" description="Peptidase M48" evidence="7">
    <location>
        <begin position="81"/>
        <end position="262"/>
    </location>
</feature>
<evidence type="ECO:0000256" key="1">
    <source>
        <dbReference type="ARBA" id="ARBA00001947"/>
    </source>
</evidence>
<dbReference type="Gene3D" id="3.30.2010.10">
    <property type="entry name" value="Metalloproteases ('zincins'), catalytic domain"/>
    <property type="match status" value="1"/>
</dbReference>
<keyword evidence="3" id="KW-0479">Metal-binding</keyword>
<keyword evidence="5" id="KW-0862">Zinc</keyword>
<dbReference type="Pfam" id="PF01435">
    <property type="entry name" value="Peptidase_M48"/>
    <property type="match status" value="1"/>
</dbReference>
<dbReference type="Proteomes" id="UP001179121">
    <property type="component" value="Chromosome"/>
</dbReference>
<keyword evidence="4" id="KW-0378">Hydrolase</keyword>
<sequence length="508" mass="55320">MRITYRPSADNRSTATRLLSRVFLLMVMTIPIVQSACSVNPVSGRPELTLVSEEQENKLGAEEAKKVEAQMGLLDNDPFSAYLTQLGKRLAEQSPRQSVAYQFHLVDMEEPNAFALPGGYVYVTRGLLALTNSEDELAGVVGHEIGHVAARHSVQSISKRGPFAAVFGIVSGVTGLVSPLVGNIVGGIGDLTQSLIFSPYSRSQENEADEVGQGIAAKAGWDPVALSTFLSNLEREVELYQGKPRRPSFFDSHPPTPERVRKTSVHATTLTRAPRAPISATKDSYLARLDGLVIGQRAANGILMDQQFLQPDLNFLFELPDKWKVENTPQMLIAAASDGEGALLLRTVAEGQDPLDGARTLQKTTKSDILSRTQRFQIGDLPAARTHLKADSQTELDLTWIAHGGLIYQIAGLAPARRFESMKPVLDSTVNSFRPLTATERDNITEKRIRLVKAQTGETIEAVATRSRSAWKPEEIAVANGLKASAPLVQGQTLKIAVTEPYAPRPVR</sequence>
<evidence type="ECO:0000259" key="7">
    <source>
        <dbReference type="Pfam" id="PF01435"/>
    </source>
</evidence>
<dbReference type="AlphaFoldDB" id="A0AA86TCK5"/>
<evidence type="ECO:0000313" key="8">
    <source>
        <dbReference type="EMBL" id="CAI4032119.1"/>
    </source>
</evidence>